<dbReference type="SUPFAM" id="SSF103515">
    <property type="entry name" value="Autotransporter"/>
    <property type="match status" value="1"/>
</dbReference>
<organism evidence="10 11">
    <name type="scientific">Nicoletella semolina</name>
    <dbReference type="NCBI Taxonomy" id="271160"/>
    <lineage>
        <taxon>Bacteria</taxon>
        <taxon>Pseudomonadati</taxon>
        <taxon>Pseudomonadota</taxon>
        <taxon>Gammaproteobacteria</taxon>
        <taxon>Pasteurellales</taxon>
        <taxon>Pasteurellaceae</taxon>
        <taxon>Nicoletella</taxon>
    </lineage>
</organism>
<dbReference type="InterPro" id="IPR023364">
    <property type="entry name" value="Trans_sialidase_dom3"/>
</dbReference>
<dbReference type="InterPro" id="IPR036709">
    <property type="entry name" value="Autotransporte_beta_dom_sf"/>
</dbReference>
<evidence type="ECO:0000256" key="6">
    <source>
        <dbReference type="ARBA" id="ARBA00022801"/>
    </source>
</evidence>
<gene>
    <name evidence="10" type="ORF">EV693_101186</name>
</gene>
<dbReference type="EC" id="3.2.1.18" evidence="3"/>
<feature type="domain" description="Autotransporter" evidence="9">
    <location>
        <begin position="1206"/>
        <end position="1474"/>
    </location>
</feature>
<evidence type="ECO:0000313" key="10">
    <source>
        <dbReference type="EMBL" id="TCP18919.1"/>
    </source>
</evidence>
<keyword evidence="7" id="KW-0326">Glycosidase</keyword>
<dbReference type="InterPro" id="IPR013320">
    <property type="entry name" value="ConA-like_dom_sf"/>
</dbReference>
<dbReference type="PANTHER" id="PTHR10628:SF30">
    <property type="entry name" value="EXO-ALPHA-SIALIDASE"/>
    <property type="match status" value="1"/>
</dbReference>
<evidence type="ECO:0000256" key="7">
    <source>
        <dbReference type="ARBA" id="ARBA00023295"/>
    </source>
</evidence>
<evidence type="ECO:0000256" key="5">
    <source>
        <dbReference type="ARBA" id="ARBA00022737"/>
    </source>
</evidence>
<evidence type="ECO:0000256" key="4">
    <source>
        <dbReference type="ARBA" id="ARBA00022729"/>
    </source>
</evidence>
<dbReference type="InterPro" id="IPR004124">
    <property type="entry name" value="Glyco_hydro_33_N"/>
</dbReference>
<dbReference type="Proteomes" id="UP000295537">
    <property type="component" value="Unassembled WGS sequence"/>
</dbReference>
<feature type="signal peptide" evidence="8">
    <location>
        <begin position="1"/>
        <end position="19"/>
    </location>
</feature>
<keyword evidence="4 8" id="KW-0732">Signal</keyword>
<dbReference type="InterPro" id="IPR011050">
    <property type="entry name" value="Pectin_lyase_fold/virulence"/>
</dbReference>
<dbReference type="PROSITE" id="PS51208">
    <property type="entry name" value="AUTOTRANSPORTER"/>
    <property type="match status" value="1"/>
</dbReference>
<comment type="similarity">
    <text evidence="2">Belongs to the glycosyl hydrolase 33 family.</text>
</comment>
<comment type="catalytic activity">
    <reaction evidence="1">
        <text>Hydrolysis of alpha-(2-&gt;3)-, alpha-(2-&gt;6)-, alpha-(2-&gt;8)- glycosidic linkages of terminal sialic acid residues in oligosaccharides, glycoproteins, glycolipids, colominic acid and synthetic substrates.</text>
        <dbReference type="EC" id="3.2.1.18"/>
    </reaction>
</comment>
<proteinExistence type="inferred from homology"/>
<dbReference type="SUPFAM" id="SSF50939">
    <property type="entry name" value="Sialidases"/>
    <property type="match status" value="1"/>
</dbReference>
<evidence type="ECO:0000256" key="3">
    <source>
        <dbReference type="ARBA" id="ARBA00012733"/>
    </source>
</evidence>
<dbReference type="SUPFAM" id="SSF51126">
    <property type="entry name" value="Pectin lyase-like"/>
    <property type="match status" value="1"/>
</dbReference>
<dbReference type="GO" id="GO:0016020">
    <property type="term" value="C:membrane"/>
    <property type="evidence" value="ECO:0007669"/>
    <property type="project" value="TreeGrafter"/>
</dbReference>
<dbReference type="GO" id="GO:0004308">
    <property type="term" value="F:exo-alpha-sialidase activity"/>
    <property type="evidence" value="ECO:0007669"/>
    <property type="project" value="UniProtKB-EC"/>
</dbReference>
<dbReference type="Pfam" id="PF02973">
    <property type="entry name" value="Sialidase"/>
    <property type="match status" value="1"/>
</dbReference>
<dbReference type="InterPro" id="IPR005546">
    <property type="entry name" value="Autotransporte_beta"/>
</dbReference>
<dbReference type="InterPro" id="IPR011040">
    <property type="entry name" value="Sialidase"/>
</dbReference>
<dbReference type="Gene3D" id="2.120.10.10">
    <property type="match status" value="1"/>
</dbReference>
<dbReference type="Gene3D" id="2.160.20.20">
    <property type="match status" value="1"/>
</dbReference>
<dbReference type="InterPro" id="IPR036278">
    <property type="entry name" value="Sialidase_sf"/>
</dbReference>
<evidence type="ECO:0000256" key="2">
    <source>
        <dbReference type="ARBA" id="ARBA00009348"/>
    </source>
</evidence>
<dbReference type="GO" id="GO:0006689">
    <property type="term" value="P:ganglioside catabolic process"/>
    <property type="evidence" value="ECO:0007669"/>
    <property type="project" value="TreeGrafter"/>
</dbReference>
<dbReference type="Gene3D" id="2.60.120.200">
    <property type="match status" value="1"/>
</dbReference>
<feature type="chain" id="PRO_5020934746" description="exo-alpha-sialidase" evidence="8">
    <location>
        <begin position="20"/>
        <end position="1474"/>
    </location>
</feature>
<dbReference type="InterPro" id="IPR026856">
    <property type="entry name" value="Sialidase_fam"/>
</dbReference>
<name>A0A4R2NCJ8_9PAST</name>
<evidence type="ECO:0000313" key="11">
    <source>
        <dbReference type="Proteomes" id="UP000295537"/>
    </source>
</evidence>
<comment type="caution">
    <text evidence="10">The sequence shown here is derived from an EMBL/GenBank/DDBJ whole genome shotgun (WGS) entry which is preliminary data.</text>
</comment>
<keyword evidence="5" id="KW-0677">Repeat</keyword>
<evidence type="ECO:0000259" key="9">
    <source>
        <dbReference type="PROSITE" id="PS51208"/>
    </source>
</evidence>
<dbReference type="GO" id="GO:0005737">
    <property type="term" value="C:cytoplasm"/>
    <property type="evidence" value="ECO:0007669"/>
    <property type="project" value="TreeGrafter"/>
</dbReference>
<reference evidence="10 11" key="1">
    <citation type="submission" date="2019-03" db="EMBL/GenBank/DDBJ databases">
        <title>Genomic Encyclopedia of Type Strains, Phase IV (KMG-IV): sequencing the most valuable type-strain genomes for metagenomic binning, comparative biology and taxonomic classification.</title>
        <authorList>
            <person name="Goeker M."/>
        </authorList>
    </citation>
    <scope>NUCLEOTIDE SEQUENCE [LARGE SCALE GENOMIC DNA]</scope>
    <source>
        <strain evidence="10 11">DSM 16380</strain>
    </source>
</reference>
<protein>
    <recommendedName>
        <fullName evidence="3">exo-alpha-sialidase</fullName>
        <ecNumber evidence="3">3.2.1.18</ecNumber>
    </recommendedName>
</protein>
<keyword evidence="11" id="KW-1185">Reference proteome</keyword>
<dbReference type="CDD" id="cd15482">
    <property type="entry name" value="Sialidase_non-viral"/>
    <property type="match status" value="1"/>
</dbReference>
<accession>A0A4R2NCJ8</accession>
<evidence type="ECO:0000256" key="1">
    <source>
        <dbReference type="ARBA" id="ARBA00000427"/>
    </source>
</evidence>
<dbReference type="RefSeq" id="WP_165904857.1">
    <property type="nucleotide sequence ID" value="NZ_LVXA01000001.1"/>
</dbReference>
<dbReference type="PANTHER" id="PTHR10628">
    <property type="entry name" value="SIALIDASE"/>
    <property type="match status" value="1"/>
</dbReference>
<sequence length="1474" mass="163699">MKKTSLALLVSSVIGIAYAASDPMVFKYQTTRDLVKPVSFTEQFKQADAFNANSGSFTFRVKNLSATGRKAKEWGYSSLFGIANPAFSSKYVNFYMDRVLSDSFGIEFLDTTQSATPLIPTRNLSLYLPKNNRDFRTITYVFDKKGNKIELYANGELKKTHNNVKFLEDIEGLAKAHLGENPHYGKNKIKSRITGDVYYADFTKEVLTAEQVQQKHQEIENAHRADLAKDSAKREAFGAFMTEKIPLFQSEQHGSKNYRIPALIKTKNDVVIAAIDKRNDHGGDWGNIDIAIRRSVDGGKTWQDDQVVLDLAAQPKNDAYPITGDMHKDTWASFLIDPQMTVDRNTGRVFMLVDMFPEGKGLHNPTRDMLRKGLKPVGDGTGYKTIDGKSYRLLLDKNKNPYTVREGGIVYDHLNQATNYRVVVEGDPNIARRDLGDLYQGDKRLGNIFLQTLETGNDTAPLTIYQTSYLWLTYSDDDGKTWSNPIDLTPQIKEDWMQFVGTGPGNGLQLKNGNLVLPIYYTNANRRQSSALIISSDGGKTWTRGESPNDSYLDQRGGSRLLTETDPEITESQVIELNNGDLKMFSRNQVGLVRVSTSKDGGYTWQKEADFPEELVDSYSQLSIIKYSKLINNKEYVVFANAHSTSRGRVNGKVWLGEVQDNGSIAWKYTTTIDPNSYWYNSLTELPNGDIGILYEEDDKTMQYVSFNLQELLWKDNIIHRDVRSSPKDNPIPFSHESGQAETYYKIGDGEMVKVGTGVNTDKLVIDEGGVLLNQTTDTSGKKQAFAEVQVNAGGIVRLGTADQIGYHQIKLNQGALDLNGHSLTLDGDQSEKSGLYSETLVGQIVNESATPATLTYTAGGKRTLQGKLGNHRGKLDFTYKPHSTGHFTVKGDSHLNKLNLADNALFTLEDGHHTASQTTLGTGAVLSVNADTRFTSINTNTIGRGSLTKTGKQAVSLTGKFAHSGHTHFNEGITEFNGVLENGTLTVANGATLAGNGDIRTKTTLERGSSVEPSALVGETFEANTLRLNDVDNKGATVRLKVENNSTEMANWQYDQLLIQGKLDSEQSIPVDIELLGTQIGVSDKNHNGQYDANEGISLIQVKQGKANQFHLRNTKAKEASFIYPLALIAVEKGLSVTPNNAWDYRLQNQIIDVNGKPIPAVANSNLNVLTRLAVQSRIPSYLVANNAMFAQGDTLRHQFMDNIGEEDRKGFYVKQQHGNSQYRSNLSFQDYGYSYQAKQNSTLFGGYLPFSESLTLHAGIGFSKQKVTPNAVDGTSHANYHTTSFLVGLQQDWDKLQFTHHLGYHSHRGSMNLSDRDNIATVRGKQLHLSGQLGYRTTMDKVTITPTFGLSYDRLNTKAIDHLSQWQVAVEPKTVFSQYIGSQLSVKLDKIRLKTGVFYENRLEREGKVAITAQQSGDFRTGKLGNALLVNTVVDFSLTSRFSLGLQASYRHALGQAKLQQTQISGKLEYRF</sequence>
<dbReference type="SUPFAM" id="SSF49899">
    <property type="entry name" value="Concanavalin A-like lectins/glucanases"/>
    <property type="match status" value="1"/>
</dbReference>
<dbReference type="Gene3D" id="2.40.220.10">
    <property type="entry name" value="Intramolecular Trans-sialidase, Domain 3"/>
    <property type="match status" value="1"/>
</dbReference>
<evidence type="ECO:0000256" key="8">
    <source>
        <dbReference type="SAM" id="SignalP"/>
    </source>
</evidence>
<keyword evidence="6" id="KW-0378">Hydrolase</keyword>
<dbReference type="EMBL" id="SLXJ01000001">
    <property type="protein sequence ID" value="TCP18919.1"/>
    <property type="molecule type" value="Genomic_DNA"/>
</dbReference>
<dbReference type="GO" id="GO:0009313">
    <property type="term" value="P:oligosaccharide catabolic process"/>
    <property type="evidence" value="ECO:0007669"/>
    <property type="project" value="TreeGrafter"/>
</dbReference>
<dbReference type="Pfam" id="PF13088">
    <property type="entry name" value="BNR_2"/>
    <property type="match status" value="1"/>
</dbReference>
<dbReference type="InterPro" id="IPR012332">
    <property type="entry name" value="Autotransporter_pectin_lyase_C"/>
</dbReference>